<feature type="transmembrane region" description="Helical" evidence="1">
    <location>
        <begin position="73"/>
        <end position="94"/>
    </location>
</feature>
<keyword evidence="2" id="KW-0614">Plasmid</keyword>
<accession>A0A2D2DW98</accession>
<evidence type="ECO:0000313" key="2">
    <source>
        <dbReference type="EMBL" id="ATQ79244.1"/>
    </source>
</evidence>
<evidence type="ECO:0000256" key="1">
    <source>
        <dbReference type="SAM" id="Phobius"/>
    </source>
</evidence>
<dbReference type="Proteomes" id="UP000229897">
    <property type="component" value="Plasmid unnamed"/>
</dbReference>
<dbReference type="EMBL" id="CP024609">
    <property type="protein sequence ID" value="ATQ79244.1"/>
    <property type="molecule type" value="Genomic_DNA"/>
</dbReference>
<evidence type="ECO:0000313" key="3">
    <source>
        <dbReference type="Proteomes" id="UP000229897"/>
    </source>
</evidence>
<keyword evidence="1" id="KW-0812">Transmembrane</keyword>
<sequence length="99" mass="10844">MSSDSELFLVIGFLALSAGLCLAVFQEWGWKIGVWMGAFSTPSLVPAIRDCALMPSVRSGAQFGGYEEVTRAWWGHGFFMFGAFVVVLGIAWLITKGKY</sequence>
<dbReference type="RefSeq" id="WP_099883072.1">
    <property type="nucleotide sequence ID" value="NZ_CP024609.1"/>
</dbReference>
<reference evidence="2" key="1">
    <citation type="submission" date="2017-10" db="EMBL/GenBank/DDBJ databases">
        <title>Massilia psychrophilum sp. nov., a novel purple-pigmented bacterium isolated from Tianshan glacier, Xinjiang Municipality, China.</title>
        <authorList>
            <person name="Wang H."/>
        </authorList>
    </citation>
    <scope>NUCLEOTIDE SEQUENCE [LARGE SCALE GENOMIC DNA]</scope>
    <source>
        <strain evidence="2">B2</strain>
        <plasmid evidence="2">unnamed</plasmid>
    </source>
</reference>
<protein>
    <submittedName>
        <fullName evidence="2">Uncharacterized protein</fullName>
    </submittedName>
</protein>
<keyword evidence="3" id="KW-1185">Reference proteome</keyword>
<dbReference type="KEGG" id="mass:CR152_32225"/>
<organism evidence="2 3">
    <name type="scientific">Massilia violaceinigra</name>
    <dbReference type="NCBI Taxonomy" id="2045208"/>
    <lineage>
        <taxon>Bacteria</taxon>
        <taxon>Pseudomonadati</taxon>
        <taxon>Pseudomonadota</taxon>
        <taxon>Betaproteobacteria</taxon>
        <taxon>Burkholderiales</taxon>
        <taxon>Oxalobacteraceae</taxon>
        <taxon>Telluria group</taxon>
        <taxon>Massilia</taxon>
    </lineage>
</organism>
<keyword evidence="1" id="KW-0472">Membrane</keyword>
<proteinExistence type="predicted"/>
<gene>
    <name evidence="2" type="ORF">CR152_32225</name>
</gene>
<dbReference type="AlphaFoldDB" id="A0A2D2DW98"/>
<name>A0A2D2DW98_9BURK</name>
<geneLocation type="plasmid" evidence="2 3">
    <name>unnamed</name>
</geneLocation>
<keyword evidence="1" id="KW-1133">Transmembrane helix</keyword>